<dbReference type="InterPro" id="IPR029068">
    <property type="entry name" value="Glyas_Bleomycin-R_OHBP_Dase"/>
</dbReference>
<dbReference type="InParanoid" id="A0A0C3F014"/>
<reference evidence="1 2" key="1">
    <citation type="submission" date="2014-04" db="EMBL/GenBank/DDBJ databases">
        <authorList>
            <consortium name="DOE Joint Genome Institute"/>
            <person name="Kuo A."/>
            <person name="Tarkka M."/>
            <person name="Buscot F."/>
            <person name="Kohler A."/>
            <person name="Nagy L.G."/>
            <person name="Floudas D."/>
            <person name="Copeland A."/>
            <person name="Barry K.W."/>
            <person name="Cichocki N."/>
            <person name="Veneault-Fourrey C."/>
            <person name="LaButti K."/>
            <person name="Lindquist E.A."/>
            <person name="Lipzen A."/>
            <person name="Lundell T."/>
            <person name="Morin E."/>
            <person name="Murat C."/>
            <person name="Sun H."/>
            <person name="Tunlid A."/>
            <person name="Henrissat B."/>
            <person name="Grigoriev I.V."/>
            <person name="Hibbett D.S."/>
            <person name="Martin F."/>
            <person name="Nordberg H.P."/>
            <person name="Cantor M.N."/>
            <person name="Hua S.X."/>
        </authorList>
    </citation>
    <scope>NUCLEOTIDE SEQUENCE [LARGE SCALE GENOMIC DNA]</scope>
    <source>
        <strain evidence="1 2">F 1598</strain>
    </source>
</reference>
<accession>A0A0C3F014</accession>
<dbReference type="HOGENOM" id="CLU_121050_0_0_1"/>
<dbReference type="AlphaFoldDB" id="A0A0C3F014"/>
<evidence type="ECO:0008006" key="3">
    <source>
        <dbReference type="Google" id="ProtNLM"/>
    </source>
</evidence>
<evidence type="ECO:0000313" key="1">
    <source>
        <dbReference type="EMBL" id="KIM73514.1"/>
    </source>
</evidence>
<gene>
    <name evidence="1" type="ORF">PILCRDRAFT_829098</name>
</gene>
<dbReference type="Proteomes" id="UP000054166">
    <property type="component" value="Unassembled WGS sequence"/>
</dbReference>
<name>A0A0C3F014_PILCF</name>
<sequence length="149" mass="16437">MAATPEFTKAIPILPVRSVSASLDFYRDKLSFEGHGMPAPPAEPVFGSVFRGKKADVNIYLSKLDEGSPVHPQHVYVMIAGEVVPNGATPEIDLLYDEMKREGAFSNADADAQPENAQYSGFRQFDVVDLDGHKLTFFQHLPEGFFDSM</sequence>
<keyword evidence="2" id="KW-1185">Reference proteome</keyword>
<reference evidence="2" key="2">
    <citation type="submission" date="2015-01" db="EMBL/GenBank/DDBJ databases">
        <title>Evolutionary Origins and Diversification of the Mycorrhizal Mutualists.</title>
        <authorList>
            <consortium name="DOE Joint Genome Institute"/>
            <consortium name="Mycorrhizal Genomics Consortium"/>
            <person name="Kohler A."/>
            <person name="Kuo A."/>
            <person name="Nagy L.G."/>
            <person name="Floudas D."/>
            <person name="Copeland A."/>
            <person name="Barry K.W."/>
            <person name="Cichocki N."/>
            <person name="Veneault-Fourrey C."/>
            <person name="LaButti K."/>
            <person name="Lindquist E.A."/>
            <person name="Lipzen A."/>
            <person name="Lundell T."/>
            <person name="Morin E."/>
            <person name="Murat C."/>
            <person name="Riley R."/>
            <person name="Ohm R."/>
            <person name="Sun H."/>
            <person name="Tunlid A."/>
            <person name="Henrissat B."/>
            <person name="Grigoriev I.V."/>
            <person name="Hibbett D.S."/>
            <person name="Martin F."/>
        </authorList>
    </citation>
    <scope>NUCLEOTIDE SEQUENCE [LARGE SCALE GENOMIC DNA]</scope>
    <source>
        <strain evidence="2">F 1598</strain>
    </source>
</reference>
<dbReference type="Gene3D" id="3.10.180.10">
    <property type="entry name" value="2,3-Dihydroxybiphenyl 1,2-Dioxygenase, domain 1"/>
    <property type="match status" value="1"/>
</dbReference>
<dbReference type="SUPFAM" id="SSF54593">
    <property type="entry name" value="Glyoxalase/Bleomycin resistance protein/Dihydroxybiphenyl dioxygenase"/>
    <property type="match status" value="1"/>
</dbReference>
<proteinExistence type="predicted"/>
<dbReference type="OrthoDB" id="3192611at2759"/>
<dbReference type="STRING" id="765440.A0A0C3F014"/>
<protein>
    <recommendedName>
        <fullName evidence="3">VOC domain-containing protein</fullName>
    </recommendedName>
</protein>
<dbReference type="EMBL" id="KN833080">
    <property type="protein sequence ID" value="KIM73514.1"/>
    <property type="molecule type" value="Genomic_DNA"/>
</dbReference>
<evidence type="ECO:0000313" key="2">
    <source>
        <dbReference type="Proteomes" id="UP000054166"/>
    </source>
</evidence>
<organism evidence="1 2">
    <name type="scientific">Piloderma croceum (strain F 1598)</name>
    <dbReference type="NCBI Taxonomy" id="765440"/>
    <lineage>
        <taxon>Eukaryota</taxon>
        <taxon>Fungi</taxon>
        <taxon>Dikarya</taxon>
        <taxon>Basidiomycota</taxon>
        <taxon>Agaricomycotina</taxon>
        <taxon>Agaricomycetes</taxon>
        <taxon>Agaricomycetidae</taxon>
        <taxon>Atheliales</taxon>
        <taxon>Atheliaceae</taxon>
        <taxon>Piloderma</taxon>
    </lineage>
</organism>